<dbReference type="GO" id="GO:0005879">
    <property type="term" value="C:axonemal microtubule"/>
    <property type="evidence" value="ECO:0007669"/>
    <property type="project" value="TreeGrafter"/>
</dbReference>
<dbReference type="AlphaFoldDB" id="A0A8R1TL81"/>
<dbReference type="PANTHER" id="PTHR31516:SF17">
    <property type="entry name" value="STABILIZER OF AXONEMAL MICROTUBULES 2"/>
    <property type="match status" value="1"/>
</dbReference>
<dbReference type="GO" id="GO:0036064">
    <property type="term" value="C:ciliary basal body"/>
    <property type="evidence" value="ECO:0007669"/>
    <property type="project" value="TreeGrafter"/>
</dbReference>
<dbReference type="InterPro" id="IPR033336">
    <property type="entry name" value="SAXO1/2"/>
</dbReference>
<protein>
    <submittedName>
        <fullName evidence="3">Uncharacterized protein</fullName>
    </submittedName>
</protein>
<keyword evidence="4" id="KW-1185">Reference proteome</keyword>
<dbReference type="GO" id="GO:0036126">
    <property type="term" value="C:sperm flagellum"/>
    <property type="evidence" value="ECO:0007669"/>
    <property type="project" value="TreeGrafter"/>
</dbReference>
<dbReference type="GO" id="GO:0005814">
    <property type="term" value="C:centriole"/>
    <property type="evidence" value="ECO:0007669"/>
    <property type="project" value="TreeGrafter"/>
</dbReference>
<feature type="compositionally biased region" description="Polar residues" evidence="2">
    <location>
        <begin position="414"/>
        <end position="424"/>
    </location>
</feature>
<dbReference type="EMBL" id="CMVM020000380">
    <property type="status" value="NOT_ANNOTATED_CDS"/>
    <property type="molecule type" value="Genomic_DNA"/>
</dbReference>
<evidence type="ECO:0000313" key="4">
    <source>
        <dbReference type="Proteomes" id="UP000024404"/>
    </source>
</evidence>
<dbReference type="PANTHER" id="PTHR31516">
    <property type="entry name" value="STABILIZER OF AXONEMAL MICROTUBULES 2"/>
    <property type="match status" value="1"/>
</dbReference>
<organism evidence="3 4">
    <name type="scientific">Onchocerca volvulus</name>
    <dbReference type="NCBI Taxonomy" id="6282"/>
    <lineage>
        <taxon>Eukaryota</taxon>
        <taxon>Metazoa</taxon>
        <taxon>Ecdysozoa</taxon>
        <taxon>Nematoda</taxon>
        <taxon>Chromadorea</taxon>
        <taxon>Rhabditida</taxon>
        <taxon>Spirurina</taxon>
        <taxon>Spiruromorpha</taxon>
        <taxon>Filarioidea</taxon>
        <taxon>Onchocercidae</taxon>
        <taxon>Onchocerca</taxon>
    </lineage>
</organism>
<dbReference type="GO" id="GO:0008017">
    <property type="term" value="F:microtubule binding"/>
    <property type="evidence" value="ECO:0007669"/>
    <property type="project" value="InterPro"/>
</dbReference>
<dbReference type="Proteomes" id="UP000024404">
    <property type="component" value="Unassembled WGS sequence"/>
</dbReference>
<reference evidence="3" key="2">
    <citation type="submission" date="2022-06" db="UniProtKB">
        <authorList>
            <consortium name="EnsemblMetazoa"/>
        </authorList>
    </citation>
    <scope>IDENTIFICATION</scope>
</reference>
<feature type="region of interest" description="Disordered" evidence="2">
    <location>
        <begin position="410"/>
        <end position="435"/>
    </location>
</feature>
<comment type="similarity">
    <text evidence="1">Belongs to the FAM154 family.</text>
</comment>
<sequence length="734" mass="84401">MNNGTVYKEYAVTSDDNRPIKIKRSEKPFFKDHVDVDDGSIINNINSETQCAKDATFAANENANVAQLHTGAKEKATNIRITSGILRRRNCESSHYIVVAIQRPSHQQSKEYEDAFKSDNKPAIKARRRRDHSAETHDNIGLILQPIDKSTKYSSGNVYNDKYKDKKYRPIDISKSSDPNVWKKKEDLTEETVTQQDYHQKKGERYAMCRPQDSDIIQGDGIFIGETQTKAEFTAKKGERYEIKRPQTSNLWKVPFDEFYESFCNISLLKAEKEVKIRYMARLRYSSLQGDRCATTHIKSSNLGSGYLEDETAIHHDYKRTKDKCHTTTRQHDTDIFSGNKTFLSKTYIRPEFTAKTSERYDVKRPVDSELWKGDELHISQINRSTENTAKKGERYSTKRPVESDLWKKEGQINGDTVSHQDYSGRSGERYPVSKPQDSDILHGDGSFISETQNATEFTAKKGERYSTKRPVESDLWKHDGKLETKSVSRQDFNPKKGERYAAKKPCDSDILFGDGSFRTETHTQVEFTAKKGDSFDIVKPKSSDIWKEQEKQDGSVMEMKKKCSNGVHSENLKVTPERIVYDIAGHNRAFAENGAAAYTEKFYEGVPAEDVRRVILHENHKLKLPENHLEDQSFYHISCKIPTTSAKQIQMTSTKLQESMLWQNGQIKTESQYNTDFVPKLKLCPAGELIASIAKNHSSTEHFEFYRILGGHHFYEPKIDNVQKLDKFQHQNF</sequence>
<proteinExistence type="inferred from homology"/>
<evidence type="ECO:0000256" key="1">
    <source>
        <dbReference type="ARBA" id="ARBA00008738"/>
    </source>
</evidence>
<evidence type="ECO:0000313" key="3">
    <source>
        <dbReference type="EnsemblMetazoa" id="OVOC11595.1"/>
    </source>
</evidence>
<reference evidence="4" key="1">
    <citation type="submission" date="2013-10" db="EMBL/GenBank/DDBJ databases">
        <title>Genome sequencing of Onchocerca volvulus.</title>
        <authorList>
            <person name="Cotton J."/>
            <person name="Tsai J."/>
            <person name="Stanley E."/>
            <person name="Tracey A."/>
            <person name="Holroyd N."/>
            <person name="Lustigman S."/>
            <person name="Berriman M."/>
        </authorList>
    </citation>
    <scope>NUCLEOTIDE SEQUENCE</scope>
</reference>
<accession>A0A8R1TL81</accession>
<dbReference type="EnsemblMetazoa" id="OVOC11595.1">
    <property type="protein sequence ID" value="OVOC11595.1"/>
    <property type="gene ID" value="WBGene00248404"/>
</dbReference>
<name>A0A8R1TL81_ONCVO</name>
<evidence type="ECO:0000256" key="2">
    <source>
        <dbReference type="SAM" id="MobiDB-lite"/>
    </source>
</evidence>